<keyword evidence="1" id="KW-0812">Transmembrane</keyword>
<comment type="caution">
    <text evidence="2">The sequence shown here is derived from an EMBL/GenBank/DDBJ whole genome shotgun (WGS) entry which is preliminary data.</text>
</comment>
<protein>
    <submittedName>
        <fullName evidence="2">Uncharacterized protein</fullName>
    </submittedName>
</protein>
<gene>
    <name evidence="2" type="ORF">HNQ65_005046</name>
</gene>
<name>A0A7W8DMV1_9BACT</name>
<evidence type="ECO:0000256" key="1">
    <source>
        <dbReference type="SAM" id="Phobius"/>
    </source>
</evidence>
<organism evidence="2 3">
    <name type="scientific">Prosthecobacter vanneervenii</name>
    <dbReference type="NCBI Taxonomy" id="48466"/>
    <lineage>
        <taxon>Bacteria</taxon>
        <taxon>Pseudomonadati</taxon>
        <taxon>Verrucomicrobiota</taxon>
        <taxon>Verrucomicrobiia</taxon>
        <taxon>Verrucomicrobiales</taxon>
        <taxon>Verrucomicrobiaceae</taxon>
        <taxon>Prosthecobacter</taxon>
    </lineage>
</organism>
<proteinExistence type="predicted"/>
<evidence type="ECO:0000313" key="2">
    <source>
        <dbReference type="EMBL" id="MBB5035435.1"/>
    </source>
</evidence>
<accession>A0A7W8DMV1</accession>
<dbReference type="AlphaFoldDB" id="A0A7W8DMV1"/>
<dbReference type="EMBL" id="JACHIG010000017">
    <property type="protein sequence ID" value="MBB5035435.1"/>
    <property type="molecule type" value="Genomic_DNA"/>
</dbReference>
<reference evidence="2 3" key="1">
    <citation type="submission" date="2020-08" db="EMBL/GenBank/DDBJ databases">
        <title>Genomic Encyclopedia of Type Strains, Phase IV (KMG-IV): sequencing the most valuable type-strain genomes for metagenomic binning, comparative biology and taxonomic classification.</title>
        <authorList>
            <person name="Goeker M."/>
        </authorList>
    </citation>
    <scope>NUCLEOTIDE SEQUENCE [LARGE SCALE GENOMIC DNA]</scope>
    <source>
        <strain evidence="2 3">DSM 12252</strain>
    </source>
</reference>
<feature type="transmembrane region" description="Helical" evidence="1">
    <location>
        <begin position="6"/>
        <end position="24"/>
    </location>
</feature>
<feature type="transmembrane region" description="Helical" evidence="1">
    <location>
        <begin position="82"/>
        <end position="102"/>
    </location>
</feature>
<keyword evidence="1" id="KW-0472">Membrane</keyword>
<dbReference type="RefSeq" id="WP_184344243.1">
    <property type="nucleotide sequence ID" value="NZ_JACHIG010000017.1"/>
</dbReference>
<keyword evidence="1" id="KW-1133">Transmembrane helix</keyword>
<evidence type="ECO:0000313" key="3">
    <source>
        <dbReference type="Proteomes" id="UP000590740"/>
    </source>
</evidence>
<keyword evidence="3" id="KW-1185">Reference proteome</keyword>
<sequence length="106" mass="12114">MDYLPLLPFLVCMVMVGIIHHRYLRRVEAAYARRGLALPDTSKLPAGSRTGGAWWAFYPLPDDQPDLAEEKRLILKAVSRKTWPVVIICMTLFFTTAIWLSFCGCR</sequence>
<dbReference type="Proteomes" id="UP000590740">
    <property type="component" value="Unassembled WGS sequence"/>
</dbReference>